<dbReference type="AlphaFoldDB" id="A0A4Z0MT86"/>
<name>A0A4Z0MT86_9BACT</name>
<keyword evidence="2" id="KW-0012">Acyltransferase</keyword>
<dbReference type="PANTHER" id="PTHR43877">
    <property type="entry name" value="AMINOALKYLPHOSPHONATE N-ACETYLTRANSFERASE-RELATED-RELATED"/>
    <property type="match status" value="1"/>
</dbReference>
<dbReference type="EMBL" id="SRKZ01000001">
    <property type="protein sequence ID" value="TGD83032.1"/>
    <property type="molecule type" value="Genomic_DNA"/>
</dbReference>
<evidence type="ECO:0000256" key="1">
    <source>
        <dbReference type="ARBA" id="ARBA00022679"/>
    </source>
</evidence>
<dbReference type="Pfam" id="PF00583">
    <property type="entry name" value="Acetyltransf_1"/>
    <property type="match status" value="1"/>
</dbReference>
<keyword evidence="5" id="KW-1185">Reference proteome</keyword>
<evidence type="ECO:0000256" key="2">
    <source>
        <dbReference type="ARBA" id="ARBA00023315"/>
    </source>
</evidence>
<dbReference type="InterPro" id="IPR050832">
    <property type="entry name" value="Bact_Acetyltransf"/>
</dbReference>
<dbReference type="GO" id="GO:0016747">
    <property type="term" value="F:acyltransferase activity, transferring groups other than amino-acyl groups"/>
    <property type="evidence" value="ECO:0007669"/>
    <property type="project" value="InterPro"/>
</dbReference>
<dbReference type="Proteomes" id="UP000298284">
    <property type="component" value="Unassembled WGS sequence"/>
</dbReference>
<accession>A0A4Z0MT86</accession>
<reference evidence="4 5" key="1">
    <citation type="submission" date="2019-04" db="EMBL/GenBank/DDBJ databases">
        <authorList>
            <person name="Feng G."/>
            <person name="Zhang J."/>
            <person name="Zhu H."/>
        </authorList>
    </citation>
    <scope>NUCLEOTIDE SEQUENCE [LARGE SCALE GENOMIC DNA]</scope>
    <source>
        <strain evidence="4 5">JCM 19491</strain>
    </source>
</reference>
<dbReference type="RefSeq" id="WP_135529187.1">
    <property type="nucleotide sequence ID" value="NZ_SRKZ01000001.1"/>
</dbReference>
<dbReference type="InterPro" id="IPR016181">
    <property type="entry name" value="Acyl_CoA_acyltransferase"/>
</dbReference>
<dbReference type="InterPro" id="IPR000182">
    <property type="entry name" value="GNAT_dom"/>
</dbReference>
<protein>
    <submittedName>
        <fullName evidence="4">N-acetyltransferase</fullName>
    </submittedName>
</protein>
<comment type="caution">
    <text evidence="4">The sequence shown here is derived from an EMBL/GenBank/DDBJ whole genome shotgun (WGS) entry which is preliminary data.</text>
</comment>
<proteinExistence type="predicted"/>
<dbReference type="OrthoDB" id="9812289at2"/>
<evidence type="ECO:0000259" key="3">
    <source>
        <dbReference type="PROSITE" id="PS51186"/>
    </source>
</evidence>
<gene>
    <name evidence="4" type="ORF">EU557_04430</name>
</gene>
<evidence type="ECO:0000313" key="5">
    <source>
        <dbReference type="Proteomes" id="UP000298284"/>
    </source>
</evidence>
<keyword evidence="1 4" id="KW-0808">Transferase</keyword>
<feature type="domain" description="N-acetyltransferase" evidence="3">
    <location>
        <begin position="9"/>
        <end position="151"/>
    </location>
</feature>
<dbReference type="Gene3D" id="3.40.630.30">
    <property type="match status" value="1"/>
</dbReference>
<dbReference type="SUPFAM" id="SSF55729">
    <property type="entry name" value="Acyl-CoA N-acyltransferases (Nat)"/>
    <property type="match status" value="1"/>
</dbReference>
<dbReference type="CDD" id="cd04301">
    <property type="entry name" value="NAT_SF"/>
    <property type="match status" value="1"/>
</dbReference>
<dbReference type="PROSITE" id="PS51186">
    <property type="entry name" value="GNAT"/>
    <property type="match status" value="1"/>
</dbReference>
<organism evidence="4 5">
    <name type="scientific">Hymenobacter wooponensis</name>
    <dbReference type="NCBI Taxonomy" id="1525360"/>
    <lineage>
        <taxon>Bacteria</taxon>
        <taxon>Pseudomonadati</taxon>
        <taxon>Bacteroidota</taxon>
        <taxon>Cytophagia</taxon>
        <taxon>Cytophagales</taxon>
        <taxon>Hymenobacteraceae</taxon>
        <taxon>Hymenobacter</taxon>
    </lineage>
</organism>
<evidence type="ECO:0000313" key="4">
    <source>
        <dbReference type="EMBL" id="TGD83032.1"/>
    </source>
</evidence>
<sequence length="165" mass="18621">MPISFRFLPDLPPVGPDWNNLLALLTAIFSLDDQAQAAELRYQQARSPVQVWLAESEGKLVGCKLGYERKPGHYYSWLGGVEPAFRGQGTAAELMRQQHAWCQQWGYQRIRTQTYNQWRGMLLLNLRVGFDIVGTMQGAHGLVIVLEKELAAPETAEAQSYATKK</sequence>